<dbReference type="PROSITE" id="PS01124">
    <property type="entry name" value="HTH_ARAC_FAMILY_2"/>
    <property type="match status" value="1"/>
</dbReference>
<dbReference type="InterPro" id="IPR009057">
    <property type="entry name" value="Homeodomain-like_sf"/>
</dbReference>
<dbReference type="PANTHER" id="PTHR43436">
    <property type="entry name" value="ARAC-FAMILY TRANSCRIPTIONAL REGULATOR"/>
    <property type="match status" value="1"/>
</dbReference>
<name>A0ABN6VS89_9BACT</name>
<dbReference type="Pfam" id="PF12833">
    <property type="entry name" value="HTH_18"/>
    <property type="match status" value="1"/>
</dbReference>
<protein>
    <submittedName>
        <fullName evidence="4">AraC family transcriptional regulator</fullName>
    </submittedName>
</protein>
<keyword evidence="5" id="KW-1185">Reference proteome</keyword>
<dbReference type="Pfam" id="PF06719">
    <property type="entry name" value="AraC_N"/>
    <property type="match status" value="1"/>
</dbReference>
<evidence type="ECO:0000313" key="5">
    <source>
        <dbReference type="Proteomes" id="UP001317705"/>
    </source>
</evidence>
<dbReference type="PANTHER" id="PTHR43436:SF2">
    <property type="entry name" value="ARAC_XYLS FAMILY TRANSCRIPTIONAL REGULATOR"/>
    <property type="match status" value="1"/>
</dbReference>
<evidence type="ECO:0000313" key="4">
    <source>
        <dbReference type="EMBL" id="BDV42944.1"/>
    </source>
</evidence>
<sequence length="302" mass="33991">MDSGTMELMQRERVAELLGMLAVTEGVSPSRLDGVRFVRASRSKLRVPIVYEPSIIIVGQGRKRVYLGDQCYIYDPYNYLVLSVPLPLECETEATPEKPLLAISIKVDPVMLGELLMEMDEGGEVPGTVCGIYSTALTDELASATIRLLECLRSPIESRVLGPQLVREITFRVLRGEQGGALRAVAARHSRFGQIARVLRRVHQEYHRELDVETLAREANMSVSTFHHNFKAVTATSPLQYLKSIRLHKARLLMVQDGLNASIVAERVGYLSASQFSRDYKRFFGSSPVRETREMRLLREEP</sequence>
<dbReference type="InterPro" id="IPR018060">
    <property type="entry name" value="HTH_AraC"/>
</dbReference>
<dbReference type="SUPFAM" id="SSF46689">
    <property type="entry name" value="Homeodomain-like"/>
    <property type="match status" value="2"/>
</dbReference>
<reference evidence="4 5" key="1">
    <citation type="submission" date="2022-12" db="EMBL/GenBank/DDBJ databases">
        <title>Polyphasic characterization of Geotalea uranireducens NIT-SL11 newly isolated from a complex of sewage sludge and microbially reduced graphene oxide.</title>
        <authorList>
            <person name="Xie L."/>
            <person name="Yoshida N."/>
            <person name="Meng L."/>
        </authorList>
    </citation>
    <scope>NUCLEOTIDE SEQUENCE [LARGE SCALE GENOMIC DNA]</scope>
    <source>
        <strain evidence="4 5">NIT-SL11</strain>
    </source>
</reference>
<feature type="domain" description="HTH araC/xylS-type" evidence="3">
    <location>
        <begin position="196"/>
        <end position="294"/>
    </location>
</feature>
<dbReference type="SMART" id="SM00342">
    <property type="entry name" value="HTH_ARAC"/>
    <property type="match status" value="1"/>
</dbReference>
<dbReference type="Gene3D" id="1.10.10.60">
    <property type="entry name" value="Homeodomain-like"/>
    <property type="match status" value="1"/>
</dbReference>
<dbReference type="Proteomes" id="UP001317705">
    <property type="component" value="Chromosome"/>
</dbReference>
<evidence type="ECO:0000259" key="3">
    <source>
        <dbReference type="PROSITE" id="PS01124"/>
    </source>
</evidence>
<organism evidence="4 5">
    <name type="scientific">Geotalea uraniireducens</name>
    <dbReference type="NCBI Taxonomy" id="351604"/>
    <lineage>
        <taxon>Bacteria</taxon>
        <taxon>Pseudomonadati</taxon>
        <taxon>Thermodesulfobacteriota</taxon>
        <taxon>Desulfuromonadia</taxon>
        <taxon>Geobacterales</taxon>
        <taxon>Geobacteraceae</taxon>
        <taxon>Geotalea</taxon>
    </lineage>
</organism>
<proteinExistence type="predicted"/>
<gene>
    <name evidence="4" type="ORF">GURASL_18670</name>
</gene>
<keyword evidence="1" id="KW-0805">Transcription regulation</keyword>
<evidence type="ECO:0000256" key="2">
    <source>
        <dbReference type="ARBA" id="ARBA00023163"/>
    </source>
</evidence>
<dbReference type="InterPro" id="IPR009594">
    <property type="entry name" value="Tscrpt_reg_HTH_AraC_N"/>
</dbReference>
<evidence type="ECO:0000256" key="1">
    <source>
        <dbReference type="ARBA" id="ARBA00023015"/>
    </source>
</evidence>
<dbReference type="RefSeq" id="WP_282003684.1">
    <property type="nucleotide sequence ID" value="NZ_AP027151.1"/>
</dbReference>
<accession>A0ABN6VS89</accession>
<dbReference type="EMBL" id="AP027151">
    <property type="protein sequence ID" value="BDV42944.1"/>
    <property type="molecule type" value="Genomic_DNA"/>
</dbReference>
<keyword evidence="2" id="KW-0804">Transcription</keyword>